<dbReference type="PRINTS" id="PR00786">
    <property type="entry name" value="NEPRILYSIN"/>
</dbReference>
<organism evidence="3 4">
    <name type="scientific">Orchesella cincta</name>
    <name type="common">Springtail</name>
    <name type="synonym">Podura cincta</name>
    <dbReference type="NCBI Taxonomy" id="48709"/>
    <lineage>
        <taxon>Eukaryota</taxon>
        <taxon>Metazoa</taxon>
        <taxon>Ecdysozoa</taxon>
        <taxon>Arthropoda</taxon>
        <taxon>Hexapoda</taxon>
        <taxon>Collembola</taxon>
        <taxon>Entomobryomorpha</taxon>
        <taxon>Entomobryoidea</taxon>
        <taxon>Orchesellidae</taxon>
        <taxon>Orchesellinae</taxon>
        <taxon>Orchesella</taxon>
    </lineage>
</organism>
<dbReference type="OrthoDB" id="6776506at2759"/>
<dbReference type="EMBL" id="LJIJ01001028">
    <property type="protein sequence ID" value="ODM93299.1"/>
    <property type="molecule type" value="Genomic_DNA"/>
</dbReference>
<proteinExistence type="inferred from homology"/>
<dbReference type="OMA" id="GHEITHC"/>
<dbReference type="GO" id="GO:0005886">
    <property type="term" value="C:plasma membrane"/>
    <property type="evidence" value="ECO:0007669"/>
    <property type="project" value="TreeGrafter"/>
</dbReference>
<protein>
    <submittedName>
        <fullName evidence="3">Neprilysin-1</fullName>
    </submittedName>
</protein>
<evidence type="ECO:0000313" key="3">
    <source>
        <dbReference type="EMBL" id="ODM93299.1"/>
    </source>
</evidence>
<dbReference type="Pfam" id="PF01431">
    <property type="entry name" value="Peptidase_M13"/>
    <property type="match status" value="1"/>
</dbReference>
<dbReference type="STRING" id="48709.A0A1D2MJV9"/>
<sequence length="196" mass="22402">MGIEGGIVQKPFFGVNRPGFMNFGGLGMVLSHEIGHSFDQQGRKYDKNGELGEHWDATSVQKYEEWVESIDQDAGNVVYQMSETSAETLNPRKTTDENIADALGVQISYLAYKEYLKELEKNGQHEKRLPGLKTFPPEKLFFMKYSNMWCEDKDVQSLYFYLLQSVHSAGNTRATLPLKRSKQFAETFGCKMPKQH</sequence>
<comment type="similarity">
    <text evidence="1">Belongs to the peptidase M13 family.</text>
</comment>
<dbReference type="InterPro" id="IPR000718">
    <property type="entry name" value="Peptidase_M13"/>
</dbReference>
<dbReference type="AlphaFoldDB" id="A0A1D2MJV9"/>
<dbReference type="Proteomes" id="UP000094527">
    <property type="component" value="Unassembled WGS sequence"/>
</dbReference>
<dbReference type="PANTHER" id="PTHR11733:SF167">
    <property type="entry name" value="FI17812P1-RELATED"/>
    <property type="match status" value="1"/>
</dbReference>
<dbReference type="InterPro" id="IPR018497">
    <property type="entry name" value="Peptidase_M13_C"/>
</dbReference>
<accession>A0A1D2MJV9</accession>
<keyword evidence="4" id="KW-1185">Reference proteome</keyword>
<dbReference type="GO" id="GO:0004222">
    <property type="term" value="F:metalloendopeptidase activity"/>
    <property type="evidence" value="ECO:0007669"/>
    <property type="project" value="InterPro"/>
</dbReference>
<evidence type="ECO:0000313" key="4">
    <source>
        <dbReference type="Proteomes" id="UP000094527"/>
    </source>
</evidence>
<dbReference type="Gene3D" id="3.40.390.10">
    <property type="entry name" value="Collagenase (Catalytic Domain)"/>
    <property type="match status" value="1"/>
</dbReference>
<reference evidence="3 4" key="1">
    <citation type="journal article" date="2016" name="Genome Biol. Evol.">
        <title>Gene Family Evolution Reflects Adaptation to Soil Environmental Stressors in the Genome of the Collembolan Orchesella cincta.</title>
        <authorList>
            <person name="Faddeeva-Vakhrusheva A."/>
            <person name="Derks M.F."/>
            <person name="Anvar S.Y."/>
            <person name="Agamennone V."/>
            <person name="Suring W."/>
            <person name="Smit S."/>
            <person name="van Straalen N.M."/>
            <person name="Roelofs D."/>
        </authorList>
    </citation>
    <scope>NUCLEOTIDE SEQUENCE [LARGE SCALE GENOMIC DNA]</scope>
    <source>
        <tissue evidence="3">Mixed pool</tissue>
    </source>
</reference>
<evidence type="ECO:0000256" key="1">
    <source>
        <dbReference type="ARBA" id="ARBA00007357"/>
    </source>
</evidence>
<gene>
    <name evidence="3" type="ORF">Ocin01_13382</name>
</gene>
<dbReference type="PROSITE" id="PS51885">
    <property type="entry name" value="NEPRILYSIN"/>
    <property type="match status" value="1"/>
</dbReference>
<name>A0A1D2MJV9_ORCCI</name>
<dbReference type="InterPro" id="IPR024079">
    <property type="entry name" value="MetalloPept_cat_dom_sf"/>
</dbReference>
<dbReference type="PANTHER" id="PTHR11733">
    <property type="entry name" value="ZINC METALLOPROTEASE FAMILY M13 NEPRILYSIN-RELATED"/>
    <property type="match status" value="1"/>
</dbReference>
<evidence type="ECO:0000259" key="2">
    <source>
        <dbReference type="Pfam" id="PF01431"/>
    </source>
</evidence>
<dbReference type="SUPFAM" id="SSF55486">
    <property type="entry name" value="Metalloproteases ('zincins'), catalytic domain"/>
    <property type="match status" value="1"/>
</dbReference>
<feature type="domain" description="Peptidase M13 C-terminal" evidence="2">
    <location>
        <begin position="6"/>
        <end position="192"/>
    </location>
</feature>
<comment type="caution">
    <text evidence="3">The sequence shown here is derived from an EMBL/GenBank/DDBJ whole genome shotgun (WGS) entry which is preliminary data.</text>
</comment>
<dbReference type="GO" id="GO:0016485">
    <property type="term" value="P:protein processing"/>
    <property type="evidence" value="ECO:0007669"/>
    <property type="project" value="TreeGrafter"/>
</dbReference>